<sequence length="81" mass="9392">MIIVSQDRDEIFNMDQAEKIECGQYLPGIYGIFITHGGKHDIAGKYTKHESAEKVLKKIITTYKDRIPDENTVFYIPKEEE</sequence>
<dbReference type="RefSeq" id="WP_201312191.1">
    <property type="nucleotide sequence ID" value="NZ_BLYI01000067.1"/>
</dbReference>
<reference evidence="1" key="1">
    <citation type="submission" date="2020-06" db="EMBL/GenBank/DDBJ databases">
        <title>Characterization of fructooligosaccharide metabolism and fructooligosaccharide-degrading enzymes in human commensal butyrate producers.</title>
        <authorList>
            <person name="Tanno H."/>
            <person name="Fujii T."/>
            <person name="Hirano K."/>
            <person name="Maeno S."/>
            <person name="Tonozuka T."/>
            <person name="Sakamoto M."/>
            <person name="Ohkuma M."/>
            <person name="Tochio T."/>
            <person name="Endo A."/>
        </authorList>
    </citation>
    <scope>NUCLEOTIDE SEQUENCE</scope>
    <source>
        <strain evidence="1">JCM 17466</strain>
    </source>
</reference>
<evidence type="ECO:0000313" key="1">
    <source>
        <dbReference type="EMBL" id="GFO86543.1"/>
    </source>
</evidence>
<comment type="caution">
    <text evidence="1">The sequence shown here is derived from an EMBL/GenBank/DDBJ whole genome shotgun (WGS) entry which is preliminary data.</text>
</comment>
<dbReference type="AlphaFoldDB" id="A0A916VEL8"/>
<dbReference type="Proteomes" id="UP000613208">
    <property type="component" value="Unassembled WGS sequence"/>
</dbReference>
<protein>
    <submittedName>
        <fullName evidence="1">Uncharacterized protein</fullName>
    </submittedName>
</protein>
<proteinExistence type="predicted"/>
<name>A0A916VEL8_9FIRM</name>
<organism evidence="1 2">
    <name type="scientific">Anaerostipes butyraticus</name>
    <dbReference type="NCBI Taxonomy" id="645466"/>
    <lineage>
        <taxon>Bacteria</taxon>
        <taxon>Bacillati</taxon>
        <taxon>Bacillota</taxon>
        <taxon>Clostridia</taxon>
        <taxon>Lachnospirales</taxon>
        <taxon>Lachnospiraceae</taxon>
        <taxon>Anaerostipes</taxon>
    </lineage>
</organism>
<keyword evidence="2" id="KW-1185">Reference proteome</keyword>
<accession>A0A916VEL8</accession>
<evidence type="ECO:0000313" key="2">
    <source>
        <dbReference type="Proteomes" id="UP000613208"/>
    </source>
</evidence>
<gene>
    <name evidence="1" type="ORF">ANBU17_28900</name>
</gene>
<dbReference type="EMBL" id="BLYI01000067">
    <property type="protein sequence ID" value="GFO86543.1"/>
    <property type="molecule type" value="Genomic_DNA"/>
</dbReference>